<name>A0A7J6KSA9_PEROL</name>
<dbReference type="PANTHER" id="PTHR43464:SF19">
    <property type="entry name" value="UBIQUINONE BIOSYNTHESIS O-METHYLTRANSFERASE, MITOCHONDRIAL"/>
    <property type="match status" value="1"/>
</dbReference>
<dbReference type="Proteomes" id="UP000570595">
    <property type="component" value="Unassembled WGS sequence"/>
</dbReference>
<keyword evidence="5" id="KW-0732">Signal</keyword>
<dbReference type="GO" id="GO:0032259">
    <property type="term" value="P:methylation"/>
    <property type="evidence" value="ECO:0007669"/>
    <property type="project" value="UniProtKB-KW"/>
</dbReference>
<keyword evidence="1 7" id="KW-0489">Methyltransferase</keyword>
<feature type="domain" description="Methyltransferase type 11" evidence="6">
    <location>
        <begin position="92"/>
        <end position="187"/>
    </location>
</feature>
<feature type="chain" id="PRO_5029542749" evidence="5">
    <location>
        <begin position="17"/>
        <end position="298"/>
    </location>
</feature>
<dbReference type="CDD" id="cd02440">
    <property type="entry name" value="AdoMet_MTases"/>
    <property type="match status" value="1"/>
</dbReference>
<dbReference type="InterPro" id="IPR029063">
    <property type="entry name" value="SAM-dependent_MTases_sf"/>
</dbReference>
<dbReference type="Gene3D" id="3.40.50.150">
    <property type="entry name" value="Vaccinia Virus protein VP39"/>
    <property type="match status" value="1"/>
</dbReference>
<dbReference type="AlphaFoldDB" id="A0A7J6KSA9"/>
<dbReference type="Pfam" id="PF08241">
    <property type="entry name" value="Methyltransf_11"/>
    <property type="match status" value="1"/>
</dbReference>
<evidence type="ECO:0000256" key="5">
    <source>
        <dbReference type="SAM" id="SignalP"/>
    </source>
</evidence>
<dbReference type="GO" id="GO:0061542">
    <property type="term" value="F:3-demethylubiquinol 3-O-methyltransferase activity"/>
    <property type="evidence" value="ECO:0007669"/>
    <property type="project" value="InterPro"/>
</dbReference>
<dbReference type="GO" id="GO:0010420">
    <property type="term" value="F:polyprenyldihydroxybenzoate methyltransferase activity"/>
    <property type="evidence" value="ECO:0007669"/>
    <property type="project" value="InterPro"/>
</dbReference>
<keyword evidence="2 7" id="KW-0808">Transferase</keyword>
<comment type="caution">
    <text evidence="7">The sequence shown here is derived from an EMBL/GenBank/DDBJ whole genome shotgun (WGS) entry which is preliminary data.</text>
</comment>
<feature type="signal peptide" evidence="5">
    <location>
        <begin position="1"/>
        <end position="16"/>
    </location>
</feature>
<gene>
    <name evidence="7" type="primary">COQ3_1</name>
    <name evidence="7" type="ORF">FOZ61_001032</name>
</gene>
<evidence type="ECO:0000256" key="3">
    <source>
        <dbReference type="ARBA" id="ARBA00022688"/>
    </source>
</evidence>
<dbReference type="SUPFAM" id="SSF53335">
    <property type="entry name" value="S-adenosyl-L-methionine-dependent methyltransferases"/>
    <property type="match status" value="1"/>
</dbReference>
<keyword evidence="3" id="KW-0831">Ubiquinone biosynthesis</keyword>
<keyword evidence="4" id="KW-0949">S-adenosyl-L-methionine</keyword>
<evidence type="ECO:0000259" key="6">
    <source>
        <dbReference type="Pfam" id="PF08241"/>
    </source>
</evidence>
<reference evidence="7 8" key="1">
    <citation type="submission" date="2020-04" db="EMBL/GenBank/DDBJ databases">
        <title>Perkinsus olseni comparative genomics.</title>
        <authorList>
            <person name="Bogema D.R."/>
        </authorList>
    </citation>
    <scope>NUCLEOTIDE SEQUENCE [LARGE SCALE GENOMIC DNA]</scope>
    <source>
        <strain evidence="7">ATCC PRA-179</strain>
    </source>
</reference>
<accession>A0A7J6KSA9</accession>
<evidence type="ECO:0000313" key="7">
    <source>
        <dbReference type="EMBL" id="KAF4649744.1"/>
    </source>
</evidence>
<proteinExistence type="predicted"/>
<organism evidence="7 8">
    <name type="scientific">Perkinsus olseni</name>
    <name type="common">Perkinsus atlanticus</name>
    <dbReference type="NCBI Taxonomy" id="32597"/>
    <lineage>
        <taxon>Eukaryota</taxon>
        <taxon>Sar</taxon>
        <taxon>Alveolata</taxon>
        <taxon>Perkinsozoa</taxon>
        <taxon>Perkinsea</taxon>
        <taxon>Perkinsida</taxon>
        <taxon>Perkinsidae</taxon>
        <taxon>Perkinsus</taxon>
    </lineage>
</organism>
<protein>
    <submittedName>
        <fullName evidence="7">Hexaprenyldihydroxybenzoate methyltransferase, mitochondrial</fullName>
    </submittedName>
</protein>
<sequence>MVSFTLLSTSTVAILAGLLFSRSRYNPAPYPDRLAVIKEEDTRIDNHLYDNVTWWDEKEVVYTLRKTNVIRCPFFHRHLSRGGKVPSNGRYLDVGCGGGLLTEEMASTYGYNITGIDISEASLQQARHHGRHLPNLHYQVGSAYEIPFPDNSFDGVIISDVLEHLLDLRAALSEIHRVLKPGGVLVFDTISRTLWSYTTVWLITQEILNIMPPNAHDWRLFITPTELRAALADAGFSTVTDDEAAWAGLVLKSPVKGIFALVGSGFKDPLALFSYGFVEDPNDFSAQYCGVAFKPLQV</sequence>
<dbReference type="NCBIfam" id="TIGR01983">
    <property type="entry name" value="UbiG"/>
    <property type="match status" value="1"/>
</dbReference>
<dbReference type="InterPro" id="IPR013216">
    <property type="entry name" value="Methyltransf_11"/>
</dbReference>
<evidence type="ECO:0000256" key="2">
    <source>
        <dbReference type="ARBA" id="ARBA00022679"/>
    </source>
</evidence>
<evidence type="ECO:0000256" key="4">
    <source>
        <dbReference type="ARBA" id="ARBA00022691"/>
    </source>
</evidence>
<dbReference type="PANTHER" id="PTHR43464">
    <property type="entry name" value="METHYLTRANSFERASE"/>
    <property type="match status" value="1"/>
</dbReference>
<dbReference type="EMBL" id="JABAHT010001220">
    <property type="protein sequence ID" value="KAF4649744.1"/>
    <property type="molecule type" value="Genomic_DNA"/>
</dbReference>
<evidence type="ECO:0000256" key="1">
    <source>
        <dbReference type="ARBA" id="ARBA00022603"/>
    </source>
</evidence>
<evidence type="ECO:0000313" key="8">
    <source>
        <dbReference type="Proteomes" id="UP000570595"/>
    </source>
</evidence>
<dbReference type="OrthoDB" id="423475at2759"/>
<dbReference type="InterPro" id="IPR010233">
    <property type="entry name" value="UbiG_MeTrfase"/>
</dbReference>